<keyword evidence="3" id="KW-1185">Reference proteome</keyword>
<protein>
    <submittedName>
        <fullName evidence="2">DUF6230 family protein</fullName>
    </submittedName>
</protein>
<dbReference type="EMBL" id="JBEPFB010000001">
    <property type="protein sequence ID" value="MER7371486.1"/>
    <property type="molecule type" value="Genomic_DNA"/>
</dbReference>
<evidence type="ECO:0000256" key="1">
    <source>
        <dbReference type="SAM" id="SignalP"/>
    </source>
</evidence>
<keyword evidence="1" id="KW-0732">Signal</keyword>
<proteinExistence type="predicted"/>
<dbReference type="Proteomes" id="UP001486207">
    <property type="component" value="Unassembled WGS sequence"/>
</dbReference>
<evidence type="ECO:0000313" key="2">
    <source>
        <dbReference type="EMBL" id="MER7371486.1"/>
    </source>
</evidence>
<organism evidence="2 3">
    <name type="scientific">Streptomyces lanatus</name>
    <dbReference type="NCBI Taxonomy" id="66900"/>
    <lineage>
        <taxon>Bacteria</taxon>
        <taxon>Bacillati</taxon>
        <taxon>Actinomycetota</taxon>
        <taxon>Actinomycetes</taxon>
        <taxon>Kitasatosporales</taxon>
        <taxon>Streptomycetaceae</taxon>
        <taxon>Streptomyces</taxon>
    </lineage>
</organism>
<feature type="chain" id="PRO_5045375327" evidence="1">
    <location>
        <begin position="37"/>
        <end position="185"/>
    </location>
</feature>
<accession>A0ABV1XIT7</accession>
<reference evidence="2 3" key="1">
    <citation type="submission" date="2024-06" db="EMBL/GenBank/DDBJ databases">
        <title>The Natural Products Discovery Center: Release of the First 8490 Sequenced Strains for Exploring Actinobacteria Biosynthetic Diversity.</title>
        <authorList>
            <person name="Kalkreuter E."/>
            <person name="Kautsar S.A."/>
            <person name="Yang D."/>
            <person name="Bader C.D."/>
            <person name="Teijaro C.N."/>
            <person name="Fluegel L."/>
            <person name="Davis C.M."/>
            <person name="Simpson J.R."/>
            <person name="Lauterbach L."/>
            <person name="Steele A.D."/>
            <person name="Gui C."/>
            <person name="Meng S."/>
            <person name="Li G."/>
            <person name="Viehrig K."/>
            <person name="Ye F."/>
            <person name="Su P."/>
            <person name="Kiefer A.F."/>
            <person name="Nichols A."/>
            <person name="Cepeda A.J."/>
            <person name="Yan W."/>
            <person name="Fan B."/>
            <person name="Jiang Y."/>
            <person name="Adhikari A."/>
            <person name="Zheng C.-J."/>
            <person name="Schuster L."/>
            <person name="Cowan T.M."/>
            <person name="Smanski M.J."/>
            <person name="Chevrette M.G."/>
            <person name="De Carvalho L.P.S."/>
            <person name="Shen B."/>
        </authorList>
    </citation>
    <scope>NUCLEOTIDE SEQUENCE [LARGE SCALE GENOMIC DNA]</scope>
    <source>
        <strain evidence="2 3">NPDC000155</strain>
    </source>
</reference>
<sequence length="185" mass="19004">MRGEWRGGVRRRHCAVLLAAVNGAAFALLASGNAGAIEVSMAGRSPVTITADRVTVSGLSLAPGAAPGGRTDAAFVELFKDFRAERVCLTSPVRVPLAGRFMVHIGMESMSASGFTIEAAGLSASRLSMADAGLAVEAEPSRPFELTAGSFKASQVTIKPRAYTAATMSARGFQAGVSRDGDGCP</sequence>
<comment type="caution">
    <text evidence="2">The sequence shown here is derived from an EMBL/GenBank/DDBJ whole genome shotgun (WGS) entry which is preliminary data.</text>
</comment>
<evidence type="ECO:0000313" key="3">
    <source>
        <dbReference type="Proteomes" id="UP001486207"/>
    </source>
</evidence>
<dbReference type="RefSeq" id="WP_190068783.1">
    <property type="nucleotide sequence ID" value="NZ_BNBM01000002.1"/>
</dbReference>
<gene>
    <name evidence="2" type="ORF">ABT384_02330</name>
</gene>
<name>A0ABV1XIT7_9ACTN</name>
<feature type="signal peptide" evidence="1">
    <location>
        <begin position="1"/>
        <end position="36"/>
    </location>
</feature>